<dbReference type="InterPro" id="IPR036328">
    <property type="entry name" value="MliC_sf"/>
</dbReference>
<dbReference type="PATRIC" id="fig|1292034.3.peg.1658"/>
<evidence type="ECO:0000256" key="4">
    <source>
        <dbReference type="ARBA" id="ARBA00023288"/>
    </source>
</evidence>
<keyword evidence="1 5" id="KW-0732">Signal</keyword>
<name>R0EA91_CAUVI</name>
<dbReference type="InterPro" id="IPR018660">
    <property type="entry name" value="MliC"/>
</dbReference>
<evidence type="ECO:0000259" key="6">
    <source>
        <dbReference type="Pfam" id="PF09864"/>
    </source>
</evidence>
<keyword evidence="4" id="KW-0449">Lipoprotein</keyword>
<organism evidence="7 8">
    <name type="scientific">Caulobacter vibrioides OR37</name>
    <dbReference type="NCBI Taxonomy" id="1292034"/>
    <lineage>
        <taxon>Bacteria</taxon>
        <taxon>Pseudomonadati</taxon>
        <taxon>Pseudomonadota</taxon>
        <taxon>Alphaproteobacteria</taxon>
        <taxon>Caulobacterales</taxon>
        <taxon>Caulobacteraceae</taxon>
        <taxon>Caulobacter</taxon>
    </lineage>
</organism>
<dbReference type="EMBL" id="APMP01000007">
    <property type="protein sequence ID" value="ENZ82403.1"/>
    <property type="molecule type" value="Genomic_DNA"/>
</dbReference>
<keyword evidence="8" id="KW-1185">Reference proteome</keyword>
<dbReference type="Proteomes" id="UP000013063">
    <property type="component" value="Unassembled WGS sequence"/>
</dbReference>
<dbReference type="RefSeq" id="WP_004618088.1">
    <property type="nucleotide sequence ID" value="NZ_APMP01000007.1"/>
</dbReference>
<evidence type="ECO:0000256" key="1">
    <source>
        <dbReference type="ARBA" id="ARBA00022729"/>
    </source>
</evidence>
<accession>R0EA91</accession>
<sequence length="104" mass="10877" precursor="true">MRRVLLPLSVLTLTLAGCAAVVPMDATDTPIFYRCKAGKTFTAAYALRGKQVVVTAGGATKVLKLARSGSGARYADGAAEIWSKGPDAMLHGFPGGPYDDCRSQ</sequence>
<feature type="chain" id="PRO_5004348881" evidence="5">
    <location>
        <begin position="20"/>
        <end position="104"/>
    </location>
</feature>
<gene>
    <name evidence="7" type="ORF">OR37_01672</name>
</gene>
<evidence type="ECO:0000313" key="7">
    <source>
        <dbReference type="EMBL" id="ENZ82403.1"/>
    </source>
</evidence>
<comment type="caution">
    <text evidence="7">The sequence shown here is derived from an EMBL/GenBank/DDBJ whole genome shotgun (WGS) entry which is preliminary data.</text>
</comment>
<keyword evidence="3" id="KW-0564">Palmitate</keyword>
<proteinExistence type="predicted"/>
<evidence type="ECO:0000256" key="5">
    <source>
        <dbReference type="SAM" id="SignalP"/>
    </source>
</evidence>
<dbReference type="PROSITE" id="PS51257">
    <property type="entry name" value="PROKAR_LIPOPROTEIN"/>
    <property type="match status" value="1"/>
</dbReference>
<feature type="domain" description="C-type lysozyme inhibitor" evidence="6">
    <location>
        <begin position="33"/>
        <end position="91"/>
    </location>
</feature>
<dbReference type="SUPFAM" id="SSF141488">
    <property type="entry name" value="YdhA-like"/>
    <property type="match status" value="1"/>
</dbReference>
<evidence type="ECO:0000256" key="2">
    <source>
        <dbReference type="ARBA" id="ARBA00023136"/>
    </source>
</evidence>
<reference evidence="7 8" key="1">
    <citation type="journal article" date="2013" name="Genome Announc.">
        <title>Draft Genome Sequence for Caulobacter sp. Strain OR37, a Bacterium Tolerant to Heavy Metals.</title>
        <authorList>
            <person name="Utturkar S.M."/>
            <person name="Bollmann A."/>
            <person name="Brzoska R.M."/>
            <person name="Klingeman D.M."/>
            <person name="Epstein S.E."/>
            <person name="Palumbo A.V."/>
            <person name="Brown S.D."/>
        </authorList>
    </citation>
    <scope>NUCLEOTIDE SEQUENCE [LARGE SCALE GENOMIC DNA]</scope>
    <source>
        <strain evidence="7 8">OR37</strain>
    </source>
</reference>
<protein>
    <submittedName>
        <fullName evidence="7">Putative periplasmic protein</fullName>
    </submittedName>
</protein>
<dbReference type="Gene3D" id="2.40.128.200">
    <property type="match status" value="1"/>
</dbReference>
<evidence type="ECO:0000313" key="8">
    <source>
        <dbReference type="Proteomes" id="UP000013063"/>
    </source>
</evidence>
<dbReference type="Pfam" id="PF09864">
    <property type="entry name" value="MliC"/>
    <property type="match status" value="1"/>
</dbReference>
<keyword evidence="2" id="KW-0472">Membrane</keyword>
<feature type="signal peptide" evidence="5">
    <location>
        <begin position="1"/>
        <end position="19"/>
    </location>
</feature>
<evidence type="ECO:0000256" key="3">
    <source>
        <dbReference type="ARBA" id="ARBA00023139"/>
    </source>
</evidence>
<dbReference type="AlphaFoldDB" id="R0EA91"/>